<organism evidence="2 3">
    <name type="scientific">Trichodelitschia bisporula</name>
    <dbReference type="NCBI Taxonomy" id="703511"/>
    <lineage>
        <taxon>Eukaryota</taxon>
        <taxon>Fungi</taxon>
        <taxon>Dikarya</taxon>
        <taxon>Ascomycota</taxon>
        <taxon>Pezizomycotina</taxon>
        <taxon>Dothideomycetes</taxon>
        <taxon>Dothideomycetes incertae sedis</taxon>
        <taxon>Phaeotrichales</taxon>
        <taxon>Phaeotrichaceae</taxon>
        <taxon>Trichodelitschia</taxon>
    </lineage>
</organism>
<dbReference type="PANTHER" id="PTHR13109">
    <property type="entry name" value="NEUROCHONDRIN"/>
    <property type="match status" value="1"/>
</dbReference>
<dbReference type="PANTHER" id="PTHR13109:SF7">
    <property type="entry name" value="NEUROCHONDRIN"/>
    <property type="match status" value="1"/>
</dbReference>
<dbReference type="OrthoDB" id="8962942at2759"/>
<keyword evidence="3" id="KW-1185">Reference proteome</keyword>
<protein>
    <submittedName>
        <fullName evidence="2">DUF1941-domain-containing protein</fullName>
    </submittedName>
</protein>
<dbReference type="EMBL" id="ML996694">
    <property type="protein sequence ID" value="KAF2400928.1"/>
    <property type="molecule type" value="Genomic_DNA"/>
</dbReference>
<evidence type="ECO:0000256" key="1">
    <source>
        <dbReference type="SAM" id="MobiDB-lite"/>
    </source>
</evidence>
<dbReference type="InterPro" id="IPR016024">
    <property type="entry name" value="ARM-type_fold"/>
</dbReference>
<accession>A0A6G1HY01</accession>
<dbReference type="Proteomes" id="UP000799640">
    <property type="component" value="Unassembled WGS sequence"/>
</dbReference>
<dbReference type="SUPFAM" id="SSF48371">
    <property type="entry name" value="ARM repeat"/>
    <property type="match status" value="1"/>
</dbReference>
<evidence type="ECO:0000313" key="2">
    <source>
        <dbReference type="EMBL" id="KAF2400928.1"/>
    </source>
</evidence>
<feature type="compositionally biased region" description="Basic and acidic residues" evidence="1">
    <location>
        <begin position="391"/>
        <end position="401"/>
    </location>
</feature>
<dbReference type="InterPro" id="IPR011989">
    <property type="entry name" value="ARM-like"/>
</dbReference>
<gene>
    <name evidence="2" type="ORF">EJ06DRAFT_476166</name>
</gene>
<proteinExistence type="predicted"/>
<dbReference type="AlphaFoldDB" id="A0A6G1HY01"/>
<dbReference type="Pfam" id="PF05536">
    <property type="entry name" value="Neurochondrin"/>
    <property type="match status" value="1"/>
</dbReference>
<dbReference type="Gene3D" id="1.25.10.10">
    <property type="entry name" value="Leucine-rich Repeat Variant"/>
    <property type="match status" value="1"/>
</dbReference>
<evidence type="ECO:0000313" key="3">
    <source>
        <dbReference type="Proteomes" id="UP000799640"/>
    </source>
</evidence>
<sequence>MSTDGAHPVSSEAALDQIVPLLKARDDTSRFVGLSLLRSLLDSDEQLRTNPQTVSSCWDAVPGTFLHRLLKSKGMGEKEAGMRHLAAAIIHIFTNLLPTEKVQEEKMIKFVSPLIRISPNIVESSRPDVLQTLQCIASNPPGAAAFISTPPEDTEAFFHLANQSQSTLKETVRLLWLLQKDGNLDGSGRKAWDKMFGTLLEACKGTDPTPIFEAVAESLTRSHVNANRSKIESEPLWLPELFSMVRRSVLERPALRTRRAIVALVGSLLQSCSASVNLPPLLFHEAATSTKTPSKPFSYIFTTLVLIDVRSTIPSLMEMSADTYSITALRLAASFDTLCAFVLYLFQLLEGDDSTDLAASGLTPDLLLKLRKDFGETLSLTLEYFRDRWDSTQDTGSEPKKIMSSSEDDPRMQPQKDPIFVAGLRLLALWLREDDGTALREQAVGIMDVFTSLYRSSTLGSASVDFRDPLIAALSALVHTEEAAQAFLDNDGWSVLADDLRRSVQPGQPYSVDVRGILDVLISVLESGAVAKSKESWMALVSLLSSLEPPTENIQLDQALAGYQLVEALVSKAPKKLRQASKSQCELLRNQAAKALETHRSRLPPDTVEALEDVIHNLGEIIE</sequence>
<name>A0A6G1HY01_9PEZI</name>
<feature type="region of interest" description="Disordered" evidence="1">
    <location>
        <begin position="391"/>
        <end position="414"/>
    </location>
</feature>
<dbReference type="InterPro" id="IPR008709">
    <property type="entry name" value="Neurochondrin"/>
</dbReference>
<reference evidence="2" key="1">
    <citation type="journal article" date="2020" name="Stud. Mycol.">
        <title>101 Dothideomycetes genomes: a test case for predicting lifestyles and emergence of pathogens.</title>
        <authorList>
            <person name="Haridas S."/>
            <person name="Albert R."/>
            <person name="Binder M."/>
            <person name="Bloem J."/>
            <person name="Labutti K."/>
            <person name="Salamov A."/>
            <person name="Andreopoulos B."/>
            <person name="Baker S."/>
            <person name="Barry K."/>
            <person name="Bills G."/>
            <person name="Bluhm B."/>
            <person name="Cannon C."/>
            <person name="Castanera R."/>
            <person name="Culley D."/>
            <person name="Daum C."/>
            <person name="Ezra D."/>
            <person name="Gonzalez J."/>
            <person name="Henrissat B."/>
            <person name="Kuo A."/>
            <person name="Liang C."/>
            <person name="Lipzen A."/>
            <person name="Lutzoni F."/>
            <person name="Magnuson J."/>
            <person name="Mondo S."/>
            <person name="Nolan M."/>
            <person name="Ohm R."/>
            <person name="Pangilinan J."/>
            <person name="Park H.-J."/>
            <person name="Ramirez L."/>
            <person name="Alfaro M."/>
            <person name="Sun H."/>
            <person name="Tritt A."/>
            <person name="Yoshinaga Y."/>
            <person name="Zwiers L.-H."/>
            <person name="Turgeon B."/>
            <person name="Goodwin S."/>
            <person name="Spatafora J."/>
            <person name="Crous P."/>
            <person name="Grigoriev I."/>
        </authorList>
    </citation>
    <scope>NUCLEOTIDE SEQUENCE</scope>
    <source>
        <strain evidence="2">CBS 262.69</strain>
    </source>
</reference>